<keyword evidence="2" id="KW-1185">Reference proteome</keyword>
<comment type="caution">
    <text evidence="1">The sequence shown here is derived from an EMBL/GenBank/DDBJ whole genome shotgun (WGS) entry which is preliminary data.</text>
</comment>
<dbReference type="Proteomes" id="UP001168823">
    <property type="component" value="Unassembled WGS sequence"/>
</dbReference>
<evidence type="ECO:0000313" key="2">
    <source>
        <dbReference type="Proteomes" id="UP001168823"/>
    </source>
</evidence>
<name>A0ABT8UE24_9MYCO</name>
<accession>A0ABT8UE24</accession>
<dbReference type="EMBL" id="JAUMSQ010000051">
    <property type="protein sequence ID" value="MDO3636033.1"/>
    <property type="molecule type" value="Genomic_DNA"/>
</dbReference>
<reference evidence="1" key="1">
    <citation type="submission" date="2023-07" db="EMBL/GenBank/DDBJ databases">
        <title>Mycolicibacterium sp. nov., a novel bacterial species.</title>
        <authorList>
            <person name="Cao Y."/>
        </authorList>
    </citation>
    <scope>NUCLEOTIDE SEQUENCE</scope>
    <source>
        <strain evidence="1">KC 300</strain>
    </source>
</reference>
<evidence type="ECO:0000313" key="1">
    <source>
        <dbReference type="EMBL" id="MDO3636033.1"/>
    </source>
</evidence>
<dbReference type="RefSeq" id="WP_302913886.1">
    <property type="nucleotide sequence ID" value="NZ_JAUMSQ010000051.1"/>
</dbReference>
<protein>
    <submittedName>
        <fullName evidence="1">Uncharacterized protein</fullName>
    </submittedName>
</protein>
<organism evidence="1 2">
    <name type="scientific">Mycolicibacterium arseniciresistens</name>
    <dbReference type="NCBI Taxonomy" id="3062257"/>
    <lineage>
        <taxon>Bacteria</taxon>
        <taxon>Bacillati</taxon>
        <taxon>Actinomycetota</taxon>
        <taxon>Actinomycetes</taxon>
        <taxon>Mycobacteriales</taxon>
        <taxon>Mycobacteriaceae</taxon>
        <taxon>Mycolicibacterium</taxon>
    </lineage>
</organism>
<gene>
    <name evidence="1" type="ORF">Q2100_09785</name>
</gene>
<proteinExistence type="predicted"/>
<sequence length="95" mass="10232">MTTARGWLDELTAYYTPSSTQFDGARSHRFAIEARLDTYVGLPGDHRHGGAGGRLAGGSRVGSGSTTVSSMRAGEELLIGFGKLPEVRLLPLRRR</sequence>